<evidence type="ECO:0000313" key="10">
    <source>
        <dbReference type="Proteomes" id="UP000663879"/>
    </source>
</evidence>
<evidence type="ECO:0000313" key="9">
    <source>
        <dbReference type="EMBL" id="CAF0704726.1"/>
    </source>
</evidence>
<dbReference type="InterPro" id="IPR004031">
    <property type="entry name" value="PMP22/EMP/MP20/Claudin"/>
</dbReference>
<feature type="transmembrane region" description="Helical" evidence="8">
    <location>
        <begin position="72"/>
        <end position="92"/>
    </location>
</feature>
<proteinExistence type="inferred from homology"/>
<protein>
    <recommendedName>
        <fullName evidence="11">Transmembrane protein 47</fullName>
    </recommendedName>
</protein>
<dbReference type="Proteomes" id="UP000663879">
    <property type="component" value="Unassembled WGS sequence"/>
</dbReference>
<keyword evidence="6 8" id="KW-1133">Transmembrane helix</keyword>
<keyword evidence="4 8" id="KW-0812">Transmembrane</keyword>
<feature type="transmembrane region" description="Helical" evidence="8">
    <location>
        <begin position="104"/>
        <end position="122"/>
    </location>
</feature>
<dbReference type="GO" id="GO:0005911">
    <property type="term" value="C:cell-cell junction"/>
    <property type="evidence" value="ECO:0007669"/>
    <property type="project" value="TreeGrafter"/>
</dbReference>
<evidence type="ECO:0008006" key="11">
    <source>
        <dbReference type="Google" id="ProtNLM"/>
    </source>
</evidence>
<evidence type="ECO:0000256" key="4">
    <source>
        <dbReference type="ARBA" id="ARBA00022692"/>
    </source>
</evidence>
<evidence type="ECO:0000256" key="3">
    <source>
        <dbReference type="ARBA" id="ARBA00008691"/>
    </source>
</evidence>
<name>A0A813M0Q6_9BILA</name>
<evidence type="ECO:0000256" key="1">
    <source>
        <dbReference type="ARBA" id="ARBA00004141"/>
    </source>
</evidence>
<dbReference type="AlphaFoldDB" id="A0A813M0Q6"/>
<evidence type="ECO:0000256" key="5">
    <source>
        <dbReference type="ARBA" id="ARBA00022949"/>
    </source>
</evidence>
<feature type="transmembrane region" description="Helical" evidence="8">
    <location>
        <begin position="220"/>
        <end position="244"/>
    </location>
</feature>
<dbReference type="Gene3D" id="1.20.140.150">
    <property type="match status" value="2"/>
</dbReference>
<sequence length="279" mass="32105">MGAPTAKLETIVITSPFKVLALFFNILSMLCLIIATPSTFWFYSDQTVRYGLWQECIVTHDSDKKNLLDDKAINAFVFALITCFLLLVCLFTDNWLTATDIKQGLWRNCTLASSIPSLAYSIQANKNINHNDFYICAPLNILWVQLCGSFIVVSFCCTIIGLVLIIMGLKHKKRQERKMKFYGAAAFVFFVGVICILTTLIMFPLMFIKELHERGRDKWYFGWSYGVAWGAVFFLADAVILLLCDRKKEELFYKESLYLNNDEEDIIDRQEAKIKTLKR</sequence>
<dbReference type="GO" id="GO:0016020">
    <property type="term" value="C:membrane"/>
    <property type="evidence" value="ECO:0007669"/>
    <property type="project" value="UniProtKB-SubCell"/>
</dbReference>
<dbReference type="PANTHER" id="PTHR14399">
    <property type="entry name" value="P53-INDUCED PROTEIN RELATED"/>
    <property type="match status" value="1"/>
</dbReference>
<keyword evidence="5" id="KW-0965">Cell junction</keyword>
<comment type="similarity">
    <text evidence="3">Belongs to the TMEM47 family.</text>
</comment>
<dbReference type="InterPro" id="IPR015664">
    <property type="entry name" value="P53_induced"/>
</dbReference>
<keyword evidence="7 8" id="KW-0472">Membrane</keyword>
<evidence type="ECO:0000256" key="7">
    <source>
        <dbReference type="ARBA" id="ARBA00023136"/>
    </source>
</evidence>
<dbReference type="OrthoDB" id="8655982at2759"/>
<reference evidence="9" key="1">
    <citation type="submission" date="2021-02" db="EMBL/GenBank/DDBJ databases">
        <authorList>
            <person name="Nowell W R."/>
        </authorList>
    </citation>
    <scope>NUCLEOTIDE SEQUENCE</scope>
    <source>
        <strain evidence="9">Ploen Becks lab</strain>
    </source>
</reference>
<feature type="transmembrane region" description="Helical" evidence="8">
    <location>
        <begin position="181"/>
        <end position="208"/>
    </location>
</feature>
<dbReference type="Pfam" id="PF00822">
    <property type="entry name" value="PMP22_Claudin"/>
    <property type="match status" value="1"/>
</dbReference>
<gene>
    <name evidence="9" type="ORF">OXX778_LOCUS188</name>
</gene>
<dbReference type="GO" id="GO:0098609">
    <property type="term" value="P:cell-cell adhesion"/>
    <property type="evidence" value="ECO:0007669"/>
    <property type="project" value="TreeGrafter"/>
</dbReference>
<evidence type="ECO:0000256" key="2">
    <source>
        <dbReference type="ARBA" id="ARBA00004282"/>
    </source>
</evidence>
<accession>A0A813M0Q6</accession>
<dbReference type="PANTHER" id="PTHR14399:SF5">
    <property type="entry name" value="CELL JUNCTION PROTEIN VAB-9"/>
    <property type="match status" value="1"/>
</dbReference>
<comment type="caution">
    <text evidence="9">The sequence shown here is derived from an EMBL/GenBank/DDBJ whole genome shotgun (WGS) entry which is preliminary data.</text>
</comment>
<evidence type="ECO:0000256" key="8">
    <source>
        <dbReference type="SAM" id="Phobius"/>
    </source>
</evidence>
<feature type="transmembrane region" description="Helical" evidence="8">
    <location>
        <begin position="20"/>
        <end position="43"/>
    </location>
</feature>
<keyword evidence="10" id="KW-1185">Reference proteome</keyword>
<comment type="subcellular location">
    <subcellularLocation>
        <location evidence="2">Cell junction</location>
    </subcellularLocation>
    <subcellularLocation>
        <location evidence="1">Membrane</location>
        <topology evidence="1">Multi-pass membrane protein</topology>
    </subcellularLocation>
</comment>
<dbReference type="EMBL" id="CAJNOC010000008">
    <property type="protein sequence ID" value="CAF0704726.1"/>
    <property type="molecule type" value="Genomic_DNA"/>
</dbReference>
<evidence type="ECO:0000256" key="6">
    <source>
        <dbReference type="ARBA" id="ARBA00022989"/>
    </source>
</evidence>
<organism evidence="9 10">
    <name type="scientific">Brachionus calyciflorus</name>
    <dbReference type="NCBI Taxonomy" id="104777"/>
    <lineage>
        <taxon>Eukaryota</taxon>
        <taxon>Metazoa</taxon>
        <taxon>Spiralia</taxon>
        <taxon>Gnathifera</taxon>
        <taxon>Rotifera</taxon>
        <taxon>Eurotatoria</taxon>
        <taxon>Monogononta</taxon>
        <taxon>Pseudotrocha</taxon>
        <taxon>Ploima</taxon>
        <taxon>Brachionidae</taxon>
        <taxon>Brachionus</taxon>
    </lineage>
</organism>
<feature type="transmembrane region" description="Helical" evidence="8">
    <location>
        <begin position="142"/>
        <end position="169"/>
    </location>
</feature>